<dbReference type="PROSITE" id="PS01227">
    <property type="entry name" value="UPF0012"/>
    <property type="match status" value="1"/>
</dbReference>
<name>A0ABQ6LGC9_9RHOB</name>
<gene>
    <name evidence="4" type="ORF">LNKW23_15790</name>
</gene>
<dbReference type="SUPFAM" id="SSF56317">
    <property type="entry name" value="Carbon-nitrogen hydrolase"/>
    <property type="match status" value="1"/>
</dbReference>
<reference evidence="4 5" key="1">
    <citation type="submission" date="2023-04" db="EMBL/GenBank/DDBJ databases">
        <title>Marinoamorphus aggregata gen. nov., sp. Nov., isolate from tissue of brittle star Ophioplocus japonicus.</title>
        <authorList>
            <person name="Kawano K."/>
            <person name="Sawayama S."/>
            <person name="Nakagawa S."/>
        </authorList>
    </citation>
    <scope>NUCLEOTIDE SEQUENCE [LARGE SCALE GENOMIC DNA]</scope>
    <source>
        <strain evidence="4 5">NKW23</strain>
    </source>
</reference>
<comment type="caution">
    <text evidence="4">The sequence shown here is derived from an EMBL/GenBank/DDBJ whole genome shotgun (WGS) entry which is preliminary data.</text>
</comment>
<dbReference type="CDD" id="cd07572">
    <property type="entry name" value="nit"/>
    <property type="match status" value="1"/>
</dbReference>
<evidence type="ECO:0000259" key="3">
    <source>
        <dbReference type="PROSITE" id="PS50263"/>
    </source>
</evidence>
<dbReference type="InterPro" id="IPR001110">
    <property type="entry name" value="UPF0012_CS"/>
</dbReference>
<sequence>MTLRAALVQLTSSDDPGENLARLLPVLRAAAAEGARLALTPEVTNCVSASRTRQREVLRTEAADPTLAAVREVAAETGLWVLIGSLALKAANDPQDRFVNRSFLIDGAGAIRARYDKIHMFDVEIGGAESYRESAGYRPGQRAVLAETPWGRLGLTICYDMRFPALYRRLAQAGAEILTVPSAFTVPTGRAHWEVLLRARAIETGAFVLAPAQTGRHAAARGRIRETWGHSLAIGPWGELLADAGTDPGMTLVELDTAQVAEARGRIPSLSGDRAFAGP</sequence>
<keyword evidence="5" id="KW-1185">Reference proteome</keyword>
<evidence type="ECO:0000256" key="2">
    <source>
        <dbReference type="ARBA" id="ARBA00022801"/>
    </source>
</evidence>
<dbReference type="InterPro" id="IPR045254">
    <property type="entry name" value="Nit1/2_C-N_Hydrolase"/>
</dbReference>
<dbReference type="PANTHER" id="PTHR23088">
    <property type="entry name" value="NITRILASE-RELATED"/>
    <property type="match status" value="1"/>
</dbReference>
<dbReference type="PANTHER" id="PTHR23088:SF27">
    <property type="entry name" value="DEAMINATED GLUTATHIONE AMIDASE"/>
    <property type="match status" value="1"/>
</dbReference>
<organism evidence="4 5">
    <name type="scientific">Paralimibaculum aggregatum</name>
    <dbReference type="NCBI Taxonomy" id="3036245"/>
    <lineage>
        <taxon>Bacteria</taxon>
        <taxon>Pseudomonadati</taxon>
        <taxon>Pseudomonadota</taxon>
        <taxon>Alphaproteobacteria</taxon>
        <taxon>Rhodobacterales</taxon>
        <taxon>Paracoccaceae</taxon>
        <taxon>Paralimibaculum</taxon>
    </lineage>
</organism>
<dbReference type="Gene3D" id="3.60.110.10">
    <property type="entry name" value="Carbon-nitrogen hydrolase"/>
    <property type="match status" value="1"/>
</dbReference>
<dbReference type="PROSITE" id="PS50263">
    <property type="entry name" value="CN_HYDROLASE"/>
    <property type="match status" value="1"/>
</dbReference>
<dbReference type="Proteomes" id="UP001239909">
    <property type="component" value="Unassembled WGS sequence"/>
</dbReference>
<accession>A0ABQ6LGC9</accession>
<comment type="similarity">
    <text evidence="1">Belongs to the carbon-nitrogen hydrolase superfamily. NIT1/NIT2 family.</text>
</comment>
<evidence type="ECO:0000256" key="1">
    <source>
        <dbReference type="ARBA" id="ARBA00010613"/>
    </source>
</evidence>
<keyword evidence="2 4" id="KW-0378">Hydrolase</keyword>
<dbReference type="InterPro" id="IPR003010">
    <property type="entry name" value="C-N_Hydrolase"/>
</dbReference>
<feature type="domain" description="CN hydrolase" evidence="3">
    <location>
        <begin position="3"/>
        <end position="257"/>
    </location>
</feature>
<evidence type="ECO:0000313" key="4">
    <source>
        <dbReference type="EMBL" id="GMG82366.1"/>
    </source>
</evidence>
<dbReference type="InterPro" id="IPR036526">
    <property type="entry name" value="C-N_Hydrolase_sf"/>
</dbReference>
<proteinExistence type="inferred from homology"/>
<dbReference type="Pfam" id="PF00795">
    <property type="entry name" value="CN_hydrolase"/>
    <property type="match status" value="1"/>
</dbReference>
<dbReference type="EMBL" id="BSYI01000010">
    <property type="protein sequence ID" value="GMG82366.1"/>
    <property type="molecule type" value="Genomic_DNA"/>
</dbReference>
<dbReference type="GO" id="GO:0016787">
    <property type="term" value="F:hydrolase activity"/>
    <property type="evidence" value="ECO:0007669"/>
    <property type="project" value="UniProtKB-KW"/>
</dbReference>
<evidence type="ECO:0000313" key="5">
    <source>
        <dbReference type="Proteomes" id="UP001239909"/>
    </source>
</evidence>
<protein>
    <submittedName>
        <fullName evidence="4">Carbon-nitrogen hydrolase family protein</fullName>
    </submittedName>
</protein>